<feature type="chain" id="PRO_5016118153" description="Secreted protein" evidence="2">
    <location>
        <begin position="30"/>
        <end position="366"/>
    </location>
</feature>
<accession>A0A2V3IKT2</accession>
<dbReference type="EMBL" id="NBIV01000198">
    <property type="protein sequence ID" value="PXF41740.1"/>
    <property type="molecule type" value="Genomic_DNA"/>
</dbReference>
<feature type="region of interest" description="Disordered" evidence="1">
    <location>
        <begin position="27"/>
        <end position="64"/>
    </location>
</feature>
<gene>
    <name evidence="3" type="ORF">BWQ96_08529</name>
</gene>
<dbReference type="AlphaFoldDB" id="A0A2V3IKT2"/>
<comment type="caution">
    <text evidence="3">The sequence shown here is derived from an EMBL/GenBank/DDBJ whole genome shotgun (WGS) entry which is preliminary data.</text>
</comment>
<proteinExistence type="predicted"/>
<evidence type="ECO:0000313" key="4">
    <source>
        <dbReference type="Proteomes" id="UP000247409"/>
    </source>
</evidence>
<evidence type="ECO:0000256" key="2">
    <source>
        <dbReference type="SAM" id="SignalP"/>
    </source>
</evidence>
<sequence>MHRGMGLLRAAMWAPCAAIVAPLSSVASCDSPSNPPPMVPPTVLRSVPSKRSSASQPSEASPHPLSAATLHRYYAAFPDPLVSADLTHMRQPLNDLTSRITDGLEPRLKHVLHDIHTQHVPSSLDNAMYCIRCACEEASCKLRDTSKLHAMARRLDSIATRFETFQAAQREHVSRVISGFLPSDFRGSLFSVFRQRSERVNRQAVQDLMNNGGTIRQKYDLLWQQQWKRRENLAMIGNATGVWRWLFRYLAGVPDHLLTFARHINSPNGPTESLRVKFAPALHQLARCAIDIHVLCAALTHVNDELHLHRATAVIDACLTQYERDVDKFVLLLEQVIVNSPFFVHPADIPNLRTDDNDAEQPQDAS</sequence>
<feature type="compositionally biased region" description="Polar residues" evidence="1">
    <location>
        <begin position="49"/>
        <end position="59"/>
    </location>
</feature>
<feature type="signal peptide" evidence="2">
    <location>
        <begin position="1"/>
        <end position="29"/>
    </location>
</feature>
<evidence type="ECO:0000256" key="1">
    <source>
        <dbReference type="SAM" id="MobiDB-lite"/>
    </source>
</evidence>
<dbReference type="PANTHER" id="PTHR47532">
    <property type="entry name" value="RETINAL-BINDING PROTEIN"/>
    <property type="match status" value="1"/>
</dbReference>
<name>A0A2V3IKT2_9FLOR</name>
<dbReference type="Proteomes" id="UP000247409">
    <property type="component" value="Unassembled WGS sequence"/>
</dbReference>
<evidence type="ECO:0000313" key="3">
    <source>
        <dbReference type="EMBL" id="PXF41740.1"/>
    </source>
</evidence>
<organism evidence="3 4">
    <name type="scientific">Gracilariopsis chorda</name>
    <dbReference type="NCBI Taxonomy" id="448386"/>
    <lineage>
        <taxon>Eukaryota</taxon>
        <taxon>Rhodophyta</taxon>
        <taxon>Florideophyceae</taxon>
        <taxon>Rhodymeniophycidae</taxon>
        <taxon>Gracilariales</taxon>
        <taxon>Gracilariaceae</taxon>
        <taxon>Gracilariopsis</taxon>
    </lineage>
</organism>
<dbReference type="OrthoDB" id="1434354at2759"/>
<dbReference type="PROSITE" id="PS51257">
    <property type="entry name" value="PROKAR_LIPOPROTEIN"/>
    <property type="match status" value="1"/>
</dbReference>
<keyword evidence="2" id="KW-0732">Signal</keyword>
<reference evidence="3 4" key="1">
    <citation type="journal article" date="2018" name="Mol. Biol. Evol.">
        <title>Analysis of the draft genome of the red seaweed Gracilariopsis chorda provides insights into genome size evolution in Rhodophyta.</title>
        <authorList>
            <person name="Lee J."/>
            <person name="Yang E.C."/>
            <person name="Graf L."/>
            <person name="Yang J.H."/>
            <person name="Qiu H."/>
            <person name="Zel Zion U."/>
            <person name="Chan C.X."/>
            <person name="Stephens T.G."/>
            <person name="Weber A.P.M."/>
            <person name="Boo G.H."/>
            <person name="Boo S.M."/>
            <person name="Kim K.M."/>
            <person name="Shin Y."/>
            <person name="Jung M."/>
            <person name="Lee S.J."/>
            <person name="Yim H.S."/>
            <person name="Lee J.H."/>
            <person name="Bhattacharya D."/>
            <person name="Yoon H.S."/>
        </authorList>
    </citation>
    <scope>NUCLEOTIDE SEQUENCE [LARGE SCALE GENOMIC DNA]</scope>
    <source>
        <strain evidence="3 4">SKKU-2015</strain>
        <tissue evidence="3">Whole body</tissue>
    </source>
</reference>
<keyword evidence="4" id="KW-1185">Reference proteome</keyword>
<protein>
    <recommendedName>
        <fullName evidence="5">Secreted protein</fullName>
    </recommendedName>
</protein>
<dbReference type="PANTHER" id="PTHR47532:SF1">
    <property type="entry name" value="RETINAL-BINDING PROTEIN"/>
    <property type="match status" value="1"/>
</dbReference>
<evidence type="ECO:0008006" key="5">
    <source>
        <dbReference type="Google" id="ProtNLM"/>
    </source>
</evidence>